<dbReference type="EMBL" id="BTSX01000005">
    <property type="protein sequence ID" value="GMS98131.1"/>
    <property type="molecule type" value="Genomic_DNA"/>
</dbReference>
<gene>
    <name evidence="1" type="ORF">PENTCL1PPCAC_20306</name>
</gene>
<organism evidence="1 2">
    <name type="scientific">Pristionchus entomophagus</name>
    <dbReference type="NCBI Taxonomy" id="358040"/>
    <lineage>
        <taxon>Eukaryota</taxon>
        <taxon>Metazoa</taxon>
        <taxon>Ecdysozoa</taxon>
        <taxon>Nematoda</taxon>
        <taxon>Chromadorea</taxon>
        <taxon>Rhabditida</taxon>
        <taxon>Rhabditina</taxon>
        <taxon>Diplogasteromorpha</taxon>
        <taxon>Diplogasteroidea</taxon>
        <taxon>Neodiplogasteridae</taxon>
        <taxon>Pristionchus</taxon>
    </lineage>
</organism>
<protein>
    <submittedName>
        <fullName evidence="1">Uncharacterized protein</fullName>
    </submittedName>
</protein>
<keyword evidence="2" id="KW-1185">Reference proteome</keyword>
<sequence>VLLFSVRMSHSEQILETPVTWAEFEKNLRTALGTDAHFGTNISVLDIGEGNGFASRCGLINCDWVGGTDLEQLPAIVVLKIPSSLPYRKIYDALPADQKMFGDDNEKWEGMERHLRGIHQVEVATYNFFDEFEDLKMPKLYYGMPFGENKNDGQLCLEYMENSRIMNFYEKHTVEQVRQKEPTAPELLKNLFEDLSNNMPLEGFLGMYKG</sequence>
<reference evidence="1" key="1">
    <citation type="submission" date="2023-10" db="EMBL/GenBank/DDBJ databases">
        <title>Genome assembly of Pristionchus species.</title>
        <authorList>
            <person name="Yoshida K."/>
            <person name="Sommer R.J."/>
        </authorList>
    </citation>
    <scope>NUCLEOTIDE SEQUENCE</scope>
    <source>
        <strain evidence="1">RS0144</strain>
    </source>
</reference>
<evidence type="ECO:0000313" key="1">
    <source>
        <dbReference type="EMBL" id="GMS98131.1"/>
    </source>
</evidence>
<name>A0AAV5TUQ7_9BILA</name>
<proteinExistence type="predicted"/>
<dbReference type="Pfam" id="PF07914">
    <property type="entry name" value="DUF1679"/>
    <property type="match status" value="1"/>
</dbReference>
<dbReference type="PANTHER" id="PTHR23020:SF8">
    <property type="entry name" value="CHK KINASE-LIKE DOMAIN-CONTAINING PROTEIN"/>
    <property type="match status" value="1"/>
</dbReference>
<accession>A0AAV5TUQ7</accession>
<dbReference type="InterPro" id="IPR012877">
    <property type="entry name" value="Dhs-27"/>
</dbReference>
<dbReference type="Proteomes" id="UP001432027">
    <property type="component" value="Unassembled WGS sequence"/>
</dbReference>
<feature type="non-terminal residue" evidence="1">
    <location>
        <position position="210"/>
    </location>
</feature>
<dbReference type="PANTHER" id="PTHR23020">
    <property type="entry name" value="UNCHARACTERIZED NUCLEAR HORMONE RECEPTOR-RELATED"/>
    <property type="match status" value="1"/>
</dbReference>
<dbReference type="AlphaFoldDB" id="A0AAV5TUQ7"/>
<evidence type="ECO:0000313" key="2">
    <source>
        <dbReference type="Proteomes" id="UP001432027"/>
    </source>
</evidence>
<feature type="non-terminal residue" evidence="1">
    <location>
        <position position="1"/>
    </location>
</feature>
<comment type="caution">
    <text evidence="1">The sequence shown here is derived from an EMBL/GenBank/DDBJ whole genome shotgun (WGS) entry which is preliminary data.</text>
</comment>
<dbReference type="InterPro" id="IPR052961">
    <property type="entry name" value="Oxido-Kinase-like_Enzymes"/>
</dbReference>